<dbReference type="CDD" id="cd01803">
    <property type="entry name" value="Ubl_ubiquitin"/>
    <property type="match status" value="1"/>
</dbReference>
<dbReference type="AlphaFoldDB" id="A0A814F564"/>
<dbReference type="InterPro" id="IPR029071">
    <property type="entry name" value="Ubiquitin-like_domsf"/>
</dbReference>
<dbReference type="PRINTS" id="PR00348">
    <property type="entry name" value="UBIQUITIN"/>
</dbReference>
<evidence type="ECO:0000313" key="4">
    <source>
        <dbReference type="Proteomes" id="UP000663852"/>
    </source>
</evidence>
<evidence type="ECO:0000259" key="1">
    <source>
        <dbReference type="PROSITE" id="PS50053"/>
    </source>
</evidence>
<gene>
    <name evidence="3" type="ORF">EDS130_LOCUS13737</name>
</gene>
<dbReference type="EMBL" id="CAJNOJ010000055">
    <property type="protein sequence ID" value="CAF0978361.1"/>
    <property type="molecule type" value="Genomic_DNA"/>
</dbReference>
<dbReference type="PROSITE" id="PS00299">
    <property type="entry name" value="UBIQUITIN_1"/>
    <property type="match status" value="1"/>
</dbReference>
<dbReference type="OrthoDB" id="428577at2759"/>
<dbReference type="Pfam" id="PF00240">
    <property type="entry name" value="ubiquitin"/>
    <property type="match status" value="2"/>
</dbReference>
<name>A0A814F564_ADIRI</name>
<dbReference type="InterPro" id="IPR050158">
    <property type="entry name" value="Ubiquitin_ubiquitin-like"/>
</dbReference>
<evidence type="ECO:0000259" key="2">
    <source>
        <dbReference type="PROSITE" id="PS50234"/>
    </source>
</evidence>
<reference evidence="3" key="1">
    <citation type="submission" date="2021-02" db="EMBL/GenBank/DDBJ databases">
        <authorList>
            <person name="Nowell W R."/>
        </authorList>
    </citation>
    <scope>NUCLEOTIDE SEQUENCE</scope>
</reference>
<dbReference type="PROSITE" id="PS50234">
    <property type="entry name" value="VWFA"/>
    <property type="match status" value="1"/>
</dbReference>
<dbReference type="SUPFAM" id="SSF54236">
    <property type="entry name" value="Ubiquitin-like"/>
    <property type="match status" value="2"/>
</dbReference>
<comment type="caution">
    <text evidence="3">The sequence shown here is derived from an EMBL/GenBank/DDBJ whole genome shotgun (WGS) entry which is preliminary data.</text>
</comment>
<dbReference type="Gene3D" id="3.40.50.410">
    <property type="entry name" value="von Willebrand factor, type A domain"/>
    <property type="match status" value="1"/>
</dbReference>
<dbReference type="PROSITE" id="PS50053">
    <property type="entry name" value="UBIQUITIN_2"/>
    <property type="match status" value="2"/>
</dbReference>
<dbReference type="InterPro" id="IPR036465">
    <property type="entry name" value="vWFA_dom_sf"/>
</dbReference>
<dbReference type="Pfam" id="PF13519">
    <property type="entry name" value="VWA_2"/>
    <property type="match status" value="1"/>
</dbReference>
<dbReference type="InterPro" id="IPR000626">
    <property type="entry name" value="Ubiquitin-like_dom"/>
</dbReference>
<feature type="domain" description="VWFA" evidence="2">
    <location>
        <begin position="261"/>
        <end position="469"/>
    </location>
</feature>
<dbReference type="SMART" id="SM00327">
    <property type="entry name" value="VWA"/>
    <property type="match status" value="1"/>
</dbReference>
<protein>
    <submittedName>
        <fullName evidence="3">Uncharacterized protein</fullName>
    </submittedName>
</protein>
<sequence>MQVFVRTFTGRTITIDCERSDTIGQIKDIVHDREGVPSDQQRFIFAGKQLEDKRTLTDYNILNGYTIHLVLRLRGGMMIFVKTLTGKTLTLEIDPSESIENIKDKIFDKEGIPPDQQRMIFAGRQLEDGRAVSDYNIQKESTLHLVLRLRGDSGMSSTARAIGFSVGGAKDINNFRENIQNNHLPIVTDVSYEGLFNDYFFDTGDQSNDSQEKQLFCPSYSIAITKNPLQDERTQQTMEYYMTVGLNSNLTEETFKRNPMNLVICIDKSGSMSSPFNRYYYDRTGSQTTNNEAEFDTRSKMSITNEVIAKVIDHLKPNDRLAIVTFDSQTSIFQPMKKINSLNMEKLKSLVAQIRADGSTNMSAAFDTCAALFEDVSLIEDQEYNHRILFLTDAQPNEGYLNELSLNSRLEQLARHRIYLTFVGVGIDFNTNLISSITKHRGANYFSVHNSKKFLKLLDEDFDLILTPLVFNVQMKLQSNIFDVERVYGSPEWDETKRNELIKINTLFPSRTDDDECTRGGVVLLKLKLKVKDSLEKASNTQAHFAVTYEDRLGKVYEEQQTMYMRIGNDEVHYDNLGIRKAILLVNYAVLLKKWITYEREQHFQKKTIISHVDETNVNNLGEWERQSTTLVVSDQSRKVFKEFLHHFQMEMEALNDTDLEQEVKLMKKLIEYKN</sequence>
<dbReference type="InterPro" id="IPR019956">
    <property type="entry name" value="Ubiquitin_dom"/>
</dbReference>
<proteinExistence type="predicted"/>
<dbReference type="InterPro" id="IPR002035">
    <property type="entry name" value="VWF_A"/>
</dbReference>
<evidence type="ECO:0000313" key="3">
    <source>
        <dbReference type="EMBL" id="CAF0978361.1"/>
    </source>
</evidence>
<dbReference type="Gene3D" id="3.10.20.90">
    <property type="entry name" value="Phosphatidylinositol 3-kinase Catalytic Subunit, Chain A, domain 1"/>
    <property type="match status" value="2"/>
</dbReference>
<organism evidence="3 4">
    <name type="scientific">Adineta ricciae</name>
    <name type="common">Rotifer</name>
    <dbReference type="NCBI Taxonomy" id="249248"/>
    <lineage>
        <taxon>Eukaryota</taxon>
        <taxon>Metazoa</taxon>
        <taxon>Spiralia</taxon>
        <taxon>Gnathifera</taxon>
        <taxon>Rotifera</taxon>
        <taxon>Eurotatoria</taxon>
        <taxon>Bdelloidea</taxon>
        <taxon>Adinetida</taxon>
        <taxon>Adinetidae</taxon>
        <taxon>Adineta</taxon>
    </lineage>
</organism>
<dbReference type="InterPro" id="IPR019954">
    <property type="entry name" value="Ubiquitin_CS"/>
</dbReference>
<dbReference type="PANTHER" id="PTHR10666">
    <property type="entry name" value="UBIQUITIN"/>
    <property type="match status" value="1"/>
</dbReference>
<feature type="domain" description="Ubiquitin-like" evidence="1">
    <location>
        <begin position="1"/>
        <end position="76"/>
    </location>
</feature>
<dbReference type="FunFam" id="3.10.20.90:FF:000160">
    <property type="entry name" value="Polyubiquitin-C"/>
    <property type="match status" value="2"/>
</dbReference>
<dbReference type="Proteomes" id="UP000663852">
    <property type="component" value="Unassembled WGS sequence"/>
</dbReference>
<accession>A0A814F564</accession>
<dbReference type="SUPFAM" id="SSF53300">
    <property type="entry name" value="vWA-like"/>
    <property type="match status" value="1"/>
</dbReference>
<feature type="domain" description="Ubiquitin-like" evidence="1">
    <location>
        <begin position="77"/>
        <end position="152"/>
    </location>
</feature>
<dbReference type="SMART" id="SM00213">
    <property type="entry name" value="UBQ"/>
    <property type="match status" value="2"/>
</dbReference>